<dbReference type="PANTHER" id="PTHR43622">
    <property type="entry name" value="3-DEHYDROQUINATE SYNTHASE"/>
    <property type="match status" value="1"/>
</dbReference>
<keyword evidence="8" id="KW-0547">Nucleotide-binding</keyword>
<evidence type="ECO:0000259" key="16">
    <source>
        <dbReference type="Pfam" id="PF01761"/>
    </source>
</evidence>
<keyword evidence="19" id="KW-1185">Reference proteome</keyword>
<evidence type="ECO:0000256" key="3">
    <source>
        <dbReference type="ARBA" id="ARBA00001947"/>
    </source>
</evidence>
<evidence type="ECO:0000256" key="5">
    <source>
        <dbReference type="ARBA" id="ARBA00022605"/>
    </source>
</evidence>
<comment type="caution">
    <text evidence="18">The sequence shown here is derived from an EMBL/GenBank/DDBJ whole genome shotgun (WGS) entry which is preliminary data.</text>
</comment>
<evidence type="ECO:0000256" key="15">
    <source>
        <dbReference type="ARBA" id="ARBA00023268"/>
    </source>
</evidence>
<evidence type="ECO:0000256" key="6">
    <source>
        <dbReference type="ARBA" id="ARBA00022679"/>
    </source>
</evidence>
<dbReference type="NCBIfam" id="TIGR01093">
    <property type="entry name" value="aroD"/>
    <property type="match status" value="1"/>
</dbReference>
<dbReference type="InterPro" id="IPR056179">
    <property type="entry name" value="DHQS_C"/>
</dbReference>
<keyword evidence="6" id="KW-0808">Transferase</keyword>
<dbReference type="InterPro" id="IPR001381">
    <property type="entry name" value="DHquinase_I"/>
</dbReference>
<dbReference type="GO" id="GO:0003855">
    <property type="term" value="F:3-dehydroquinate dehydratase activity"/>
    <property type="evidence" value="ECO:0007669"/>
    <property type="project" value="InterPro"/>
</dbReference>
<keyword evidence="10" id="KW-0521">NADP</keyword>
<evidence type="ECO:0000256" key="9">
    <source>
        <dbReference type="ARBA" id="ARBA00022833"/>
    </source>
</evidence>
<dbReference type="GO" id="GO:0000166">
    <property type="term" value="F:nucleotide binding"/>
    <property type="evidence" value="ECO:0007669"/>
    <property type="project" value="UniProtKB-KW"/>
</dbReference>
<evidence type="ECO:0000313" key="18">
    <source>
        <dbReference type="EMBL" id="KAG2172860.1"/>
    </source>
</evidence>
<keyword evidence="7" id="KW-0479">Metal-binding</keyword>
<dbReference type="GO" id="GO:0008652">
    <property type="term" value="P:amino acid biosynthetic process"/>
    <property type="evidence" value="ECO:0007669"/>
    <property type="project" value="UniProtKB-KW"/>
</dbReference>
<accession>A0A8H7PFC1</accession>
<organism evidence="18 19">
    <name type="scientific">Mortierella isabellina</name>
    <name type="common">Filamentous fungus</name>
    <name type="synonym">Umbelopsis isabellina</name>
    <dbReference type="NCBI Taxonomy" id="91625"/>
    <lineage>
        <taxon>Eukaryota</taxon>
        <taxon>Fungi</taxon>
        <taxon>Fungi incertae sedis</taxon>
        <taxon>Mucoromycota</taxon>
        <taxon>Mucoromycotina</taxon>
        <taxon>Umbelopsidomycetes</taxon>
        <taxon>Umbelopsidales</taxon>
        <taxon>Umbelopsidaceae</taxon>
        <taxon>Umbelopsis</taxon>
    </lineage>
</organism>
<dbReference type="Pfam" id="PF01487">
    <property type="entry name" value="DHquinase_I"/>
    <property type="match status" value="1"/>
</dbReference>
<evidence type="ECO:0000256" key="2">
    <source>
        <dbReference type="ARBA" id="ARBA00001941"/>
    </source>
</evidence>
<evidence type="ECO:0000256" key="13">
    <source>
        <dbReference type="ARBA" id="ARBA00023141"/>
    </source>
</evidence>
<dbReference type="SUPFAM" id="SSF51569">
    <property type="entry name" value="Aldolase"/>
    <property type="match status" value="1"/>
</dbReference>
<comment type="cofactor">
    <cofactor evidence="3">
        <name>Zn(2+)</name>
        <dbReference type="ChEBI" id="CHEBI:29105"/>
    </cofactor>
</comment>
<proteinExistence type="predicted"/>
<evidence type="ECO:0000256" key="8">
    <source>
        <dbReference type="ARBA" id="ARBA00022741"/>
    </source>
</evidence>
<dbReference type="InterPro" id="IPR013785">
    <property type="entry name" value="Aldolase_TIM"/>
</dbReference>
<evidence type="ECO:0000256" key="14">
    <source>
        <dbReference type="ARBA" id="ARBA00023239"/>
    </source>
</evidence>
<dbReference type="Gene3D" id="3.40.50.1970">
    <property type="match status" value="1"/>
</dbReference>
<keyword evidence="14" id="KW-0456">Lyase</keyword>
<dbReference type="GO" id="GO:0016491">
    <property type="term" value="F:oxidoreductase activity"/>
    <property type="evidence" value="ECO:0007669"/>
    <property type="project" value="UniProtKB-KW"/>
</dbReference>
<dbReference type="Pfam" id="PF01761">
    <property type="entry name" value="DHQ_synthase"/>
    <property type="match status" value="1"/>
</dbReference>
<evidence type="ECO:0000256" key="1">
    <source>
        <dbReference type="ARBA" id="ARBA00001911"/>
    </source>
</evidence>
<keyword evidence="13" id="KW-0057">Aromatic amino acid biosynthesis</keyword>
<keyword evidence="15" id="KW-0511">Multifunctional enzyme</keyword>
<dbReference type="GO" id="GO:0046872">
    <property type="term" value="F:metal ion binding"/>
    <property type="evidence" value="ECO:0007669"/>
    <property type="project" value="UniProtKB-KW"/>
</dbReference>
<feature type="domain" description="3-dehydroquinate synthase C-terminal" evidence="17">
    <location>
        <begin position="192"/>
        <end position="364"/>
    </location>
</feature>
<name>A0A8H7PFC1_MORIS</name>
<evidence type="ECO:0000256" key="11">
    <source>
        <dbReference type="ARBA" id="ARBA00023002"/>
    </source>
</evidence>
<keyword evidence="9" id="KW-0862">Zinc</keyword>
<dbReference type="FunFam" id="3.40.50.1970:FF:000007">
    <property type="entry name" value="Pentafunctional AROM polypeptide"/>
    <property type="match status" value="1"/>
</dbReference>
<comment type="cofactor">
    <cofactor evidence="2">
        <name>Co(2+)</name>
        <dbReference type="ChEBI" id="CHEBI:48828"/>
    </cofactor>
</comment>
<dbReference type="GO" id="GO:0003856">
    <property type="term" value="F:3-dehydroquinate synthase activity"/>
    <property type="evidence" value="ECO:0007669"/>
    <property type="project" value="InterPro"/>
</dbReference>
<keyword evidence="5" id="KW-0028">Amino-acid biosynthesis</keyword>
<gene>
    <name evidence="18" type="ORF">INT43_000210</name>
</gene>
<dbReference type="InterPro" id="IPR030960">
    <property type="entry name" value="DHQS/DOIS_N"/>
</dbReference>
<protein>
    <recommendedName>
        <fullName evidence="20">3-dehydroquinate synthase</fullName>
    </recommendedName>
</protein>
<dbReference type="GO" id="GO:0009073">
    <property type="term" value="P:aromatic amino acid family biosynthetic process"/>
    <property type="evidence" value="ECO:0007669"/>
    <property type="project" value="UniProtKB-KW"/>
</dbReference>
<dbReference type="OrthoDB" id="197068at2759"/>
<dbReference type="FunFam" id="1.20.1090.10:FF:000007">
    <property type="entry name" value="Pentafunctional AROM polypeptide"/>
    <property type="match status" value="1"/>
</dbReference>
<evidence type="ECO:0000256" key="7">
    <source>
        <dbReference type="ARBA" id="ARBA00022723"/>
    </source>
</evidence>
<dbReference type="Gene3D" id="1.20.1090.10">
    <property type="entry name" value="Dehydroquinate synthase-like - alpha domain"/>
    <property type="match status" value="1"/>
</dbReference>
<dbReference type="CDD" id="cd00502">
    <property type="entry name" value="DHQase_I"/>
    <property type="match status" value="1"/>
</dbReference>
<dbReference type="InterPro" id="IPR050071">
    <property type="entry name" value="Dehydroquinate_synthase"/>
</dbReference>
<comment type="cofactor">
    <cofactor evidence="1">
        <name>NAD(+)</name>
        <dbReference type="ChEBI" id="CHEBI:57540"/>
    </cofactor>
</comment>
<dbReference type="InterPro" id="IPR016037">
    <property type="entry name" value="DHQ_synth_AroB"/>
</dbReference>
<dbReference type="Pfam" id="PF24621">
    <property type="entry name" value="DHQS_C"/>
    <property type="match status" value="1"/>
</dbReference>
<dbReference type="NCBIfam" id="TIGR01357">
    <property type="entry name" value="aroB"/>
    <property type="match status" value="1"/>
</dbReference>
<evidence type="ECO:0000313" key="19">
    <source>
        <dbReference type="Proteomes" id="UP000654370"/>
    </source>
</evidence>
<dbReference type="PANTHER" id="PTHR43622:SF1">
    <property type="entry name" value="3-DEHYDROQUINATE SYNTHASE"/>
    <property type="match status" value="1"/>
</dbReference>
<reference evidence="18" key="1">
    <citation type="submission" date="2020-12" db="EMBL/GenBank/DDBJ databases">
        <title>Metabolic potential, ecology and presence of endohyphal bacteria is reflected in genomic diversity of Mucoromycotina.</title>
        <authorList>
            <person name="Muszewska A."/>
            <person name="Okrasinska A."/>
            <person name="Steczkiewicz K."/>
            <person name="Drgas O."/>
            <person name="Orlowska M."/>
            <person name="Perlinska-Lenart U."/>
            <person name="Aleksandrzak-Piekarczyk T."/>
            <person name="Szatraj K."/>
            <person name="Zielenkiewicz U."/>
            <person name="Pilsyk S."/>
            <person name="Malc E."/>
            <person name="Mieczkowski P."/>
            <person name="Kruszewska J.S."/>
            <person name="Biernat P."/>
            <person name="Pawlowska J."/>
        </authorList>
    </citation>
    <scope>NUCLEOTIDE SEQUENCE</scope>
    <source>
        <strain evidence="18">WA0000067209</strain>
    </source>
</reference>
<dbReference type="GO" id="GO:0016740">
    <property type="term" value="F:transferase activity"/>
    <property type="evidence" value="ECO:0007669"/>
    <property type="project" value="UniProtKB-KW"/>
</dbReference>
<keyword evidence="12" id="KW-0520">NAD</keyword>
<evidence type="ECO:0008006" key="20">
    <source>
        <dbReference type="Google" id="ProtNLM"/>
    </source>
</evidence>
<evidence type="ECO:0000256" key="4">
    <source>
        <dbReference type="ARBA" id="ARBA00022490"/>
    </source>
</evidence>
<dbReference type="SUPFAM" id="SSF56796">
    <property type="entry name" value="Dehydroquinate synthase-like"/>
    <property type="match status" value="1"/>
</dbReference>
<feature type="domain" description="3-dehydroquinate synthase N-terminal" evidence="16">
    <location>
        <begin position="79"/>
        <end position="190"/>
    </location>
</feature>
<evidence type="ECO:0000259" key="17">
    <source>
        <dbReference type="Pfam" id="PF24621"/>
    </source>
</evidence>
<evidence type="ECO:0000256" key="10">
    <source>
        <dbReference type="ARBA" id="ARBA00022857"/>
    </source>
</evidence>
<keyword evidence="11" id="KW-0560">Oxidoreductase</keyword>
<evidence type="ECO:0000256" key="12">
    <source>
        <dbReference type="ARBA" id="ARBA00023027"/>
    </source>
</evidence>
<dbReference type="GO" id="GO:0005737">
    <property type="term" value="C:cytoplasm"/>
    <property type="evidence" value="ECO:0007669"/>
    <property type="project" value="InterPro"/>
</dbReference>
<dbReference type="Gene3D" id="3.20.20.70">
    <property type="entry name" value="Aldolase class I"/>
    <property type="match status" value="1"/>
</dbReference>
<dbReference type="Proteomes" id="UP000654370">
    <property type="component" value="Unassembled WGS sequence"/>
</dbReference>
<keyword evidence="4" id="KW-0963">Cytoplasm</keyword>
<dbReference type="FunFam" id="3.20.20.70:FF:000135">
    <property type="entry name" value="Pentafunctional AROM polypeptide"/>
    <property type="match status" value="1"/>
</dbReference>
<sequence>MVQQQENIVKVSILGSESIILGYHLLPYLASDLVQNVKASTYVIITDRNIAALHLNPLLDAFQDAQRKFGQSVRVLFKVIPPGELSKSRETKCAIEDWLLEEVCTRDTCLIALGGGVIGDLVGFVAATFMRGIPFVQVPSTLLAMVDSSIGGKTAIDTPHGKNLIGAFWQPKRIYMNLSFLSTLPKREFINGMAEVIKTACIWNEQDFEKLEQGVEKIQDAVLNGVKDDFTGTTMETRTEGQCLLLDVILASARVKAHVVTVDERETGLRGLLNYGHSIGHAIEAILAPQVLHGECVAIGMIQEAELSHYLGYMDRASIDRIANCLSSYGLPISLDDERLLCRSGGTPCPVDTIMSNMRIDKKNAGSVKKIVLLSQIGDTVEKKASAVGDQEIETILHEQQPKKAVKQTPTKSVKVSVQRCFDNSVFKSFVSLSFPDYREVPTETLQAIAKDTSAVEFRVDLLTDPDNDIPSKEFVQQQINILRSKIGKMPIVYTVRTKSQAGTFPDDQENKMFELLKLGVANQCEFVDVDMTCSDARIQSFIENKGSSQIIASFHDPDSKYTWSSGMMPFYVKAAKYGDIIKLIGTATCMRDNVELEAFRDKVKDGKPLVAVNMGELGKLSRVLNSFFTPTTHSLLPYVAAPGQLTDQQIDQWRMQLSL</sequence>
<dbReference type="EMBL" id="JAEPQZ010000016">
    <property type="protein sequence ID" value="KAG2172860.1"/>
    <property type="molecule type" value="Genomic_DNA"/>
</dbReference>
<dbReference type="CDD" id="cd08195">
    <property type="entry name" value="DHQS"/>
    <property type="match status" value="1"/>
</dbReference>
<dbReference type="AlphaFoldDB" id="A0A8H7PFC1"/>